<accession>A0A165F0S7</accession>
<keyword evidence="2" id="KW-1185">Reference proteome</keyword>
<dbReference type="AlphaFoldDB" id="A0A165F0S7"/>
<evidence type="ECO:0000313" key="2">
    <source>
        <dbReference type="Proteomes" id="UP000077266"/>
    </source>
</evidence>
<gene>
    <name evidence="1" type="ORF">EXIGLDRAFT_772992</name>
</gene>
<name>A0A165F0S7_EXIGL</name>
<evidence type="ECO:0008006" key="3">
    <source>
        <dbReference type="Google" id="ProtNLM"/>
    </source>
</evidence>
<proteinExistence type="predicted"/>
<reference evidence="1 2" key="1">
    <citation type="journal article" date="2016" name="Mol. Biol. Evol.">
        <title>Comparative Genomics of Early-Diverging Mushroom-Forming Fungi Provides Insights into the Origins of Lignocellulose Decay Capabilities.</title>
        <authorList>
            <person name="Nagy L.G."/>
            <person name="Riley R."/>
            <person name="Tritt A."/>
            <person name="Adam C."/>
            <person name="Daum C."/>
            <person name="Floudas D."/>
            <person name="Sun H."/>
            <person name="Yadav J.S."/>
            <person name="Pangilinan J."/>
            <person name="Larsson K.H."/>
            <person name="Matsuura K."/>
            <person name="Barry K."/>
            <person name="Labutti K."/>
            <person name="Kuo R."/>
            <person name="Ohm R.A."/>
            <person name="Bhattacharya S.S."/>
            <person name="Shirouzu T."/>
            <person name="Yoshinaga Y."/>
            <person name="Martin F.M."/>
            <person name="Grigoriev I.V."/>
            <person name="Hibbett D.S."/>
        </authorList>
    </citation>
    <scope>NUCLEOTIDE SEQUENCE [LARGE SCALE GENOMIC DNA]</scope>
    <source>
        <strain evidence="1 2">HHB12029</strain>
    </source>
</reference>
<dbReference type="InParanoid" id="A0A165F0S7"/>
<dbReference type="SUPFAM" id="SSF52047">
    <property type="entry name" value="RNI-like"/>
    <property type="match status" value="1"/>
</dbReference>
<dbReference type="EMBL" id="KV426107">
    <property type="protein sequence ID" value="KZV88110.1"/>
    <property type="molecule type" value="Genomic_DNA"/>
</dbReference>
<evidence type="ECO:0000313" key="1">
    <source>
        <dbReference type="EMBL" id="KZV88110.1"/>
    </source>
</evidence>
<protein>
    <recommendedName>
        <fullName evidence="3">F-box domain-containing protein</fullName>
    </recommendedName>
</protein>
<dbReference type="Proteomes" id="UP000077266">
    <property type="component" value="Unassembled WGS sequence"/>
</dbReference>
<sequence length="328" mass="37021">MSSAGVSLLYQNFCGAEWPFDSNVNLDEIPIVLQHFRARFRRDEIVLWETSLPPFMVLPCFQRLQSIHISSDAIRGDSPPFAPNQSSPLFPFLVDLEINSMHKCPSLHWICAVLGNTPRLESFALWGYSRHPLTETRDDTPSLVLARLKTAKFIGSYPPQVIACIVSASSPALLELSFTAQGSSQAIFDALRNSPPSLSQLKVSGYSKDDRHLVASQVRSFIAAGTRLLHLDLRYPEDPEDWDHFQYSYFQHDNLRLRSLKIWVYRELDSPPSQVLLRLAELLSTPPPALSSLRYLTVSAHLGVFSEAERLLLQVVCCERRITFTPPA</sequence>
<organism evidence="1 2">
    <name type="scientific">Exidia glandulosa HHB12029</name>
    <dbReference type="NCBI Taxonomy" id="1314781"/>
    <lineage>
        <taxon>Eukaryota</taxon>
        <taxon>Fungi</taxon>
        <taxon>Dikarya</taxon>
        <taxon>Basidiomycota</taxon>
        <taxon>Agaricomycotina</taxon>
        <taxon>Agaricomycetes</taxon>
        <taxon>Auriculariales</taxon>
        <taxon>Exidiaceae</taxon>
        <taxon>Exidia</taxon>
    </lineage>
</organism>